<proteinExistence type="inferred from homology"/>
<dbReference type="KEGG" id="mcub:MCBB_1848"/>
<keyword evidence="4" id="KW-0812">Transmembrane</keyword>
<keyword evidence="3" id="KW-0808">Transferase</keyword>
<gene>
    <name evidence="6" type="primary">rfbC</name>
    <name evidence="6" type="ORF">MCBB_1848</name>
</gene>
<evidence type="ECO:0000313" key="6">
    <source>
        <dbReference type="EMBL" id="SCG86397.1"/>
    </source>
</evidence>
<dbReference type="GO" id="GO:0016757">
    <property type="term" value="F:glycosyltransferase activity"/>
    <property type="evidence" value="ECO:0007669"/>
    <property type="project" value="UniProtKB-KW"/>
</dbReference>
<dbReference type="EMBL" id="LT607756">
    <property type="protein sequence ID" value="SCG86397.1"/>
    <property type="molecule type" value="Genomic_DNA"/>
</dbReference>
<dbReference type="InterPro" id="IPR029044">
    <property type="entry name" value="Nucleotide-diphossugar_trans"/>
</dbReference>
<evidence type="ECO:0000256" key="1">
    <source>
        <dbReference type="ARBA" id="ARBA00006739"/>
    </source>
</evidence>
<dbReference type="PANTHER" id="PTHR43179:SF12">
    <property type="entry name" value="GALACTOFURANOSYLTRANSFERASE GLFT2"/>
    <property type="match status" value="1"/>
</dbReference>
<dbReference type="OrthoDB" id="46222at2157"/>
<reference evidence="6 7" key="1">
    <citation type="submission" date="2016-08" db="EMBL/GenBank/DDBJ databases">
        <authorList>
            <person name="Seilhamer J.J."/>
        </authorList>
    </citation>
    <scope>NUCLEOTIDE SEQUENCE [LARGE SCALE GENOMIC DNA]</scope>
    <source>
        <strain evidence="6">Buetzberg</strain>
    </source>
</reference>
<feature type="transmembrane region" description="Helical" evidence="4">
    <location>
        <begin position="310"/>
        <end position="332"/>
    </location>
</feature>
<sequence length="354" mass="40678">MNHPRVSIIILNWNGWKDTVEALESLYQIEYPNYQVVVVDNHSEDDSIERILEYCDGSLKVESPFFGYDPNNKPVNVLEIEEEELKNSDKGETSFSSSLESENNFGHVKNHLVLIKNRENHGFAGGNNVGMRYALKNLNPDFLLLLNNDTVVDPSFLDELLNQVGNAGIAGSKIYFYHDRDLIQSLGFKIKWSRGEMVSVGYMGRDESKSRDGSKDYGNDLDAVSGCSMLIRREVLDEIGLFNEKCFLYYEDTDICLRAKRAGFKIVCADRSKLWHKDSASSKKISGTREYYSARNLFLFMRKYAGKKEFYTFLIYFFFLKFWFTAALILLYHRETSAFGSYVKGISDGLNGRY</sequence>
<dbReference type="STRING" id="118062.MCBB_1848"/>
<accession>A0A1D3L467</accession>
<evidence type="ECO:0000313" key="7">
    <source>
        <dbReference type="Proteomes" id="UP000094707"/>
    </source>
</evidence>
<evidence type="ECO:0000259" key="5">
    <source>
        <dbReference type="Pfam" id="PF00535"/>
    </source>
</evidence>
<keyword evidence="4" id="KW-1133">Transmembrane helix</keyword>
<dbReference type="CDD" id="cd04186">
    <property type="entry name" value="GT_2_like_c"/>
    <property type="match status" value="1"/>
</dbReference>
<dbReference type="GeneID" id="30412686"/>
<dbReference type="Pfam" id="PF13641">
    <property type="entry name" value="Glyco_tranf_2_3"/>
    <property type="match status" value="1"/>
</dbReference>
<organism evidence="6 7">
    <name type="scientific">Methanobacterium congolense</name>
    <dbReference type="NCBI Taxonomy" id="118062"/>
    <lineage>
        <taxon>Archaea</taxon>
        <taxon>Methanobacteriati</taxon>
        <taxon>Methanobacteriota</taxon>
        <taxon>Methanomada group</taxon>
        <taxon>Methanobacteria</taxon>
        <taxon>Methanobacteriales</taxon>
        <taxon>Methanobacteriaceae</taxon>
        <taxon>Methanobacterium</taxon>
    </lineage>
</organism>
<dbReference type="InterPro" id="IPR001173">
    <property type="entry name" value="Glyco_trans_2-like"/>
</dbReference>
<evidence type="ECO:0000256" key="3">
    <source>
        <dbReference type="ARBA" id="ARBA00022679"/>
    </source>
</evidence>
<keyword evidence="7" id="KW-1185">Reference proteome</keyword>
<protein>
    <submittedName>
        <fullName evidence="6">O-antigen biosynthesis protein RfbC</fullName>
    </submittedName>
</protein>
<keyword evidence="2" id="KW-0328">Glycosyltransferase</keyword>
<name>A0A1D3L467_9EURY</name>
<evidence type="ECO:0000256" key="4">
    <source>
        <dbReference type="SAM" id="Phobius"/>
    </source>
</evidence>
<dbReference type="RefSeq" id="WP_071907465.1">
    <property type="nucleotide sequence ID" value="NZ_LT607756.1"/>
</dbReference>
<feature type="domain" description="Glycosyltransferase 2-like" evidence="5">
    <location>
        <begin position="7"/>
        <end position="60"/>
    </location>
</feature>
<dbReference type="Pfam" id="PF00535">
    <property type="entry name" value="Glycos_transf_2"/>
    <property type="match status" value="1"/>
</dbReference>
<dbReference type="AlphaFoldDB" id="A0A1D3L467"/>
<dbReference type="Proteomes" id="UP000094707">
    <property type="component" value="Chromosome I"/>
</dbReference>
<evidence type="ECO:0000256" key="2">
    <source>
        <dbReference type="ARBA" id="ARBA00022676"/>
    </source>
</evidence>
<dbReference type="SUPFAM" id="SSF53448">
    <property type="entry name" value="Nucleotide-diphospho-sugar transferases"/>
    <property type="match status" value="1"/>
</dbReference>
<keyword evidence="4" id="KW-0472">Membrane</keyword>
<comment type="similarity">
    <text evidence="1">Belongs to the glycosyltransferase 2 family.</text>
</comment>
<dbReference type="PANTHER" id="PTHR43179">
    <property type="entry name" value="RHAMNOSYLTRANSFERASE WBBL"/>
    <property type="match status" value="1"/>
</dbReference>
<dbReference type="Gene3D" id="3.90.550.10">
    <property type="entry name" value="Spore Coat Polysaccharide Biosynthesis Protein SpsA, Chain A"/>
    <property type="match status" value="1"/>
</dbReference>